<dbReference type="InterPro" id="IPR007325">
    <property type="entry name" value="KFase/CYL"/>
</dbReference>
<dbReference type="Pfam" id="PF04199">
    <property type="entry name" value="Cyclase"/>
    <property type="match status" value="1"/>
</dbReference>
<comment type="caution">
    <text evidence="1">The sequence shown here is derived from an EMBL/GenBank/DDBJ whole genome shotgun (WGS) entry which is preliminary data.</text>
</comment>
<accession>A0ABS2MAS6</accession>
<organism evidence="1 2">
    <name type="scientific">Nocardioides salarius</name>
    <dbReference type="NCBI Taxonomy" id="374513"/>
    <lineage>
        <taxon>Bacteria</taxon>
        <taxon>Bacillati</taxon>
        <taxon>Actinomycetota</taxon>
        <taxon>Actinomycetes</taxon>
        <taxon>Propionibacteriales</taxon>
        <taxon>Nocardioidaceae</taxon>
        <taxon>Nocardioides</taxon>
    </lineage>
</organism>
<dbReference type="SUPFAM" id="SSF102198">
    <property type="entry name" value="Putative cyclase"/>
    <property type="match status" value="1"/>
</dbReference>
<sequence>MADSLLDVLTRLRTCEWIDLTHAFGPGIPHYFAFPDEERETLFHFDEGVGTVGTGFLAHRYTHIGQWGTHVDPPAHFARGGRTLDELPVTEMILPLVVVDVRRQVAADVDHLVTPADIAAHEQQHGRIGPGSFVALLTGWATRWPDGEAMANRDADGTAHYPGWGVDALRFLVEEREVAAVGHDTTDTDPGAVVAGGSAPAETYILAADKWQVELLADLDRVPATGALVVATWPKPREGSGFPARVFAIVDRQAGARR</sequence>
<name>A0ABS2MAS6_9ACTN</name>
<dbReference type="PANTHER" id="PTHR31118">
    <property type="entry name" value="CYCLASE-LIKE PROTEIN 2"/>
    <property type="match status" value="1"/>
</dbReference>
<keyword evidence="2" id="KW-1185">Reference proteome</keyword>
<dbReference type="RefSeq" id="WP_193671108.1">
    <property type="nucleotide sequence ID" value="NZ_JACDTV010000025.1"/>
</dbReference>
<reference evidence="1 2" key="1">
    <citation type="submission" date="2021-01" db="EMBL/GenBank/DDBJ databases">
        <title>Sequencing the genomes of 1000 actinobacteria strains.</title>
        <authorList>
            <person name="Klenk H.-P."/>
        </authorList>
    </citation>
    <scope>NUCLEOTIDE SEQUENCE [LARGE SCALE GENOMIC DNA]</scope>
    <source>
        <strain evidence="1 2">DSM 18239</strain>
    </source>
</reference>
<gene>
    <name evidence="1" type="ORF">JOE61_002105</name>
</gene>
<proteinExistence type="predicted"/>
<protein>
    <submittedName>
        <fullName evidence="1">Kynurenine formamidase</fullName>
    </submittedName>
</protein>
<dbReference type="Gene3D" id="3.50.30.50">
    <property type="entry name" value="Putative cyclase"/>
    <property type="match status" value="1"/>
</dbReference>
<dbReference type="PANTHER" id="PTHR31118:SF12">
    <property type="entry name" value="CYCLASE-LIKE PROTEIN 2"/>
    <property type="match status" value="1"/>
</dbReference>
<dbReference type="InterPro" id="IPR037175">
    <property type="entry name" value="KFase_sf"/>
</dbReference>
<dbReference type="Proteomes" id="UP000732378">
    <property type="component" value="Unassembled WGS sequence"/>
</dbReference>
<evidence type="ECO:0000313" key="2">
    <source>
        <dbReference type="Proteomes" id="UP000732378"/>
    </source>
</evidence>
<dbReference type="EMBL" id="JAFBBZ010000001">
    <property type="protein sequence ID" value="MBM7508291.1"/>
    <property type="molecule type" value="Genomic_DNA"/>
</dbReference>
<evidence type="ECO:0000313" key="1">
    <source>
        <dbReference type="EMBL" id="MBM7508291.1"/>
    </source>
</evidence>